<dbReference type="InterPro" id="IPR036291">
    <property type="entry name" value="NAD(P)-bd_dom_sf"/>
</dbReference>
<evidence type="ECO:0000313" key="14">
    <source>
        <dbReference type="EMBL" id="BAG83888.1"/>
    </source>
</evidence>
<name>B6YRR6_AZOPC</name>
<accession>B6YRR6</accession>
<dbReference type="EMBL" id="AP010656">
    <property type="protein sequence ID" value="BAG83888.1"/>
    <property type="molecule type" value="Genomic_DNA"/>
</dbReference>
<organism evidence="14 15">
    <name type="scientific">Azobacteroides pseudotrichonymphae genomovar. CFP2</name>
    <dbReference type="NCBI Taxonomy" id="511995"/>
    <lineage>
        <taxon>Bacteria</taxon>
        <taxon>Pseudomonadati</taxon>
        <taxon>Bacteroidota</taxon>
        <taxon>Bacteroidia</taxon>
        <taxon>Bacteroidales</taxon>
        <taxon>Candidatus Azobacteroides</taxon>
    </lineage>
</organism>
<protein>
    <recommendedName>
        <fullName evidence="11">Glycerol-3-phosphate dehydrogenase</fullName>
        <ecNumber evidence="11">1.1.1.94</ecNumber>
    </recommendedName>
</protein>
<evidence type="ECO:0000256" key="2">
    <source>
        <dbReference type="ARBA" id="ARBA00022516"/>
    </source>
</evidence>
<evidence type="ECO:0000256" key="3">
    <source>
        <dbReference type="ARBA" id="ARBA00023002"/>
    </source>
</evidence>
<evidence type="ECO:0000259" key="13">
    <source>
        <dbReference type="Pfam" id="PF07479"/>
    </source>
</evidence>
<dbReference type="PANTHER" id="PTHR11728">
    <property type="entry name" value="GLYCEROL-3-PHOSPHATE DEHYDROGENASE"/>
    <property type="match status" value="1"/>
</dbReference>
<dbReference type="InterPro" id="IPR006109">
    <property type="entry name" value="G3P_DH_NAD-dep_C"/>
</dbReference>
<evidence type="ECO:0000256" key="1">
    <source>
        <dbReference type="ARBA" id="ARBA00011009"/>
    </source>
</evidence>
<dbReference type="GO" id="GO:0008654">
    <property type="term" value="P:phospholipid biosynthetic process"/>
    <property type="evidence" value="ECO:0007669"/>
    <property type="project" value="UniProtKB-KW"/>
</dbReference>
<dbReference type="OrthoDB" id="9812273at2"/>
<dbReference type="Gene3D" id="1.10.1040.10">
    <property type="entry name" value="N-(1-d-carboxylethyl)-l-norvaline Dehydrogenase, domain 2"/>
    <property type="match status" value="1"/>
</dbReference>
<reference evidence="15" key="1">
    <citation type="journal article" date="2008" name="Science">
        <title>Genome of an endosymbiont coupling N2 fixation to cellulolysis within RT protist cells in termite gut.</title>
        <authorList>
            <person name="Hongoh Y."/>
            <person name="Sharma V.K."/>
            <person name="Prakash T."/>
            <person name="Noda S."/>
            <person name="Toh H."/>
            <person name="Taylor T.D."/>
            <person name="Kudo T."/>
            <person name="Sakaki Y."/>
            <person name="Toyoda A."/>
            <person name="Hattori M."/>
            <person name="Ohkuma M."/>
        </authorList>
    </citation>
    <scope>NUCLEOTIDE SEQUENCE [LARGE SCALE GENOMIC DNA]</scope>
</reference>
<dbReference type="PRINTS" id="PR00077">
    <property type="entry name" value="GPDHDRGNASE"/>
</dbReference>
<evidence type="ECO:0000256" key="4">
    <source>
        <dbReference type="ARBA" id="ARBA00023098"/>
    </source>
</evidence>
<feature type="binding site" evidence="9">
    <location>
        <position position="258"/>
    </location>
    <ligand>
        <name>NAD(+)</name>
        <dbReference type="ChEBI" id="CHEBI:57540"/>
    </ligand>
</feature>
<dbReference type="GO" id="GO:0005829">
    <property type="term" value="C:cytosol"/>
    <property type="evidence" value="ECO:0007669"/>
    <property type="project" value="TreeGrafter"/>
</dbReference>
<keyword evidence="9 10" id="KW-0520">NAD</keyword>
<keyword evidence="2" id="KW-0444">Lipid biosynthesis</keyword>
<dbReference type="KEGG" id="aps:CFPG_625"/>
<evidence type="ECO:0000256" key="7">
    <source>
        <dbReference type="PIRSR" id="PIRSR000114-1"/>
    </source>
</evidence>
<evidence type="ECO:0000313" key="15">
    <source>
        <dbReference type="Proteomes" id="UP000000723"/>
    </source>
</evidence>
<dbReference type="eggNOG" id="COG0240">
    <property type="taxonomic scope" value="Bacteria"/>
</dbReference>
<dbReference type="GO" id="GO:0051287">
    <property type="term" value="F:NAD binding"/>
    <property type="evidence" value="ECO:0007669"/>
    <property type="project" value="InterPro"/>
</dbReference>
<sequence length="331" mass="37209">MNNACEIGILGGGSWATAISKIISDNCLNFHWYMRRIEQIEEFKALKHNPFYLPNVKFDIERISFHSNINEVVEKCDILFFVVPSPFLKQHLQTLYLPLKGKFIVSAIKGIVPDENILVSDFFIKNYDVSVDSIAMLGGPCHAEEVSLERLSYITVGCDNEEYGQRLAKLFTTNYVKVIVSKDISGIGYVSTLKNVYAIAAGICQGLKYGDNFRAVLISNSMMELEHFVKIVSPMSRNLYDSAYLGDLLVTAYSRFSRNQLFGIMIGKGYSIVAAQMGMGMVAEGYFGVKCIKEINNTYRVDMPILDAVYSVLYEKKPVRSVVQKLSRILG</sequence>
<evidence type="ECO:0000256" key="10">
    <source>
        <dbReference type="RuleBase" id="RU000437"/>
    </source>
</evidence>
<keyword evidence="4" id="KW-0443">Lipid metabolism</keyword>
<dbReference type="EC" id="1.1.1.94" evidence="11"/>
<keyword evidence="3 10" id="KW-0560">Oxidoreductase</keyword>
<keyword evidence="6" id="KW-1208">Phospholipid metabolism</keyword>
<feature type="binding site" evidence="8">
    <location>
        <begin position="258"/>
        <end position="259"/>
    </location>
    <ligand>
        <name>substrate</name>
    </ligand>
</feature>
<dbReference type="AlphaFoldDB" id="B6YRR6"/>
<feature type="binding site" evidence="9">
    <location>
        <position position="87"/>
    </location>
    <ligand>
        <name>NAD(+)</name>
        <dbReference type="ChEBI" id="CHEBI:57540"/>
    </ligand>
</feature>
<comment type="catalytic activity">
    <reaction evidence="11">
        <text>sn-glycerol 3-phosphate + NADP(+) = dihydroxyacetone phosphate + NADPH + H(+)</text>
        <dbReference type="Rhea" id="RHEA:11096"/>
        <dbReference type="ChEBI" id="CHEBI:15378"/>
        <dbReference type="ChEBI" id="CHEBI:57597"/>
        <dbReference type="ChEBI" id="CHEBI:57642"/>
        <dbReference type="ChEBI" id="CHEBI:57783"/>
        <dbReference type="ChEBI" id="CHEBI:58349"/>
        <dbReference type="EC" id="1.1.1.94"/>
    </reaction>
</comment>
<dbReference type="InterPro" id="IPR013328">
    <property type="entry name" value="6PGD_dom2"/>
</dbReference>
<dbReference type="Pfam" id="PF01210">
    <property type="entry name" value="NAD_Gly3P_dh_N"/>
    <property type="match status" value="1"/>
</dbReference>
<evidence type="ECO:0000259" key="12">
    <source>
        <dbReference type="Pfam" id="PF01210"/>
    </source>
</evidence>
<proteinExistence type="inferred from homology"/>
<dbReference type="HOGENOM" id="CLU_033449_0_0_10"/>
<dbReference type="PIRSF" id="PIRSF000114">
    <property type="entry name" value="Glycerol-3-P_dh"/>
    <property type="match status" value="1"/>
</dbReference>
<dbReference type="SUPFAM" id="SSF51735">
    <property type="entry name" value="NAD(P)-binding Rossmann-fold domains"/>
    <property type="match status" value="1"/>
</dbReference>
<evidence type="ECO:0000256" key="6">
    <source>
        <dbReference type="ARBA" id="ARBA00023264"/>
    </source>
</evidence>
<dbReference type="SUPFAM" id="SSF48179">
    <property type="entry name" value="6-phosphogluconate dehydrogenase C-terminal domain-like"/>
    <property type="match status" value="1"/>
</dbReference>
<dbReference type="Pfam" id="PF07479">
    <property type="entry name" value="NAD_Gly3P_dh_C"/>
    <property type="match status" value="1"/>
</dbReference>
<feature type="binding site" evidence="9">
    <location>
        <position position="143"/>
    </location>
    <ligand>
        <name>NAD(+)</name>
        <dbReference type="ChEBI" id="CHEBI:57540"/>
    </ligand>
</feature>
<dbReference type="Gene3D" id="3.40.50.720">
    <property type="entry name" value="NAD(P)-binding Rossmann-like Domain"/>
    <property type="match status" value="1"/>
</dbReference>
<feature type="active site" description="Proton acceptor" evidence="7">
    <location>
        <position position="194"/>
    </location>
</feature>
<evidence type="ECO:0000256" key="5">
    <source>
        <dbReference type="ARBA" id="ARBA00023209"/>
    </source>
</evidence>
<dbReference type="InterPro" id="IPR011128">
    <property type="entry name" value="G3P_DH_NAD-dep_N"/>
</dbReference>
<dbReference type="Proteomes" id="UP000000723">
    <property type="component" value="Chromosome"/>
</dbReference>
<feature type="domain" description="Glycerol-3-phosphate dehydrogenase NAD-dependent C-terminal" evidence="13">
    <location>
        <begin position="183"/>
        <end position="323"/>
    </location>
</feature>
<evidence type="ECO:0000256" key="8">
    <source>
        <dbReference type="PIRSR" id="PIRSR000114-2"/>
    </source>
</evidence>
<dbReference type="InterPro" id="IPR008927">
    <property type="entry name" value="6-PGluconate_DH-like_C_sf"/>
</dbReference>
<dbReference type="GO" id="GO:0141153">
    <property type="term" value="F:glycerol-3-phosphate dehydrogenase (NADP+) activity"/>
    <property type="evidence" value="ECO:0007669"/>
    <property type="project" value="RHEA"/>
</dbReference>
<dbReference type="GO" id="GO:0046168">
    <property type="term" value="P:glycerol-3-phosphate catabolic process"/>
    <property type="evidence" value="ECO:0007669"/>
    <property type="project" value="InterPro"/>
</dbReference>
<dbReference type="STRING" id="511995.CFPG_625"/>
<evidence type="ECO:0000256" key="9">
    <source>
        <dbReference type="PIRSR" id="PIRSR000114-3"/>
    </source>
</evidence>
<feature type="binding site" evidence="8">
    <location>
        <position position="109"/>
    </location>
    <ligand>
        <name>substrate</name>
    </ligand>
</feature>
<dbReference type="PANTHER" id="PTHR11728:SF1">
    <property type="entry name" value="GLYCEROL-3-PHOSPHATE DEHYDROGENASE [NAD(+)] 2, CHLOROPLASTIC"/>
    <property type="match status" value="1"/>
</dbReference>
<keyword evidence="15" id="KW-1185">Reference proteome</keyword>
<dbReference type="InterPro" id="IPR006168">
    <property type="entry name" value="G3P_DH_NAD-dep"/>
</dbReference>
<keyword evidence="5" id="KW-0594">Phospholipid biosynthesis</keyword>
<dbReference type="RefSeq" id="WP_012573648.1">
    <property type="nucleotide sequence ID" value="NC_011565.1"/>
</dbReference>
<dbReference type="GO" id="GO:0005975">
    <property type="term" value="P:carbohydrate metabolic process"/>
    <property type="evidence" value="ECO:0007669"/>
    <property type="project" value="InterPro"/>
</dbReference>
<evidence type="ECO:0000256" key="11">
    <source>
        <dbReference type="RuleBase" id="RU000439"/>
    </source>
</evidence>
<dbReference type="PROSITE" id="PS00957">
    <property type="entry name" value="NAD_G3PDH"/>
    <property type="match status" value="1"/>
</dbReference>
<gene>
    <name evidence="14" type="ordered locus">CFPG_625</name>
</gene>
<feature type="domain" description="Glycerol-3-phosphate dehydrogenase NAD-dependent N-terminal" evidence="12">
    <location>
        <begin position="6"/>
        <end position="162"/>
    </location>
</feature>
<comment type="similarity">
    <text evidence="1 10">Belongs to the NAD-dependent glycerol-3-phosphate dehydrogenase family.</text>
</comment>